<name>A0AAU8A0E6_9BURK</name>
<dbReference type="AlphaFoldDB" id="A0AAU8A0E6"/>
<protein>
    <submittedName>
        <fullName evidence="1">Uncharacterized protein</fullName>
    </submittedName>
</protein>
<organism evidence="1">
    <name type="scientific">Polynucleobacter sp. UK-FUSCHL-C3</name>
    <dbReference type="NCBI Taxonomy" id="2955208"/>
    <lineage>
        <taxon>Bacteria</taxon>
        <taxon>Pseudomonadati</taxon>
        <taxon>Pseudomonadota</taxon>
        <taxon>Betaproteobacteria</taxon>
        <taxon>Burkholderiales</taxon>
        <taxon>Burkholderiaceae</taxon>
        <taxon>Polynucleobacter</taxon>
    </lineage>
</organism>
<accession>A0AAU8A0E6</accession>
<reference evidence="1" key="1">
    <citation type="submission" date="2022-06" db="EMBL/GenBank/DDBJ databases">
        <title>New Polynucleobacter species.</title>
        <authorList>
            <person name="Hahn M.W."/>
        </authorList>
    </citation>
    <scope>NUCLEOTIDE SEQUENCE</scope>
    <source>
        <strain evidence="1">UK-FUSCHL-C3</strain>
    </source>
</reference>
<sequence>MLERFFKKTSPFVIKSIDSTKKVAVVEDKELGLVIEVPYGPSILKKAEIISEYEIQFLYEDGSSRISKILM</sequence>
<proteinExistence type="predicted"/>
<gene>
    <name evidence="1" type="ORF">NKE59_05055</name>
</gene>
<evidence type="ECO:0000313" key="1">
    <source>
        <dbReference type="EMBL" id="XCC56874.1"/>
    </source>
</evidence>
<dbReference type="RefSeq" id="WP_353437875.1">
    <property type="nucleotide sequence ID" value="NZ_CP099959.1"/>
</dbReference>
<dbReference type="EMBL" id="CP099959">
    <property type="protein sequence ID" value="XCC56874.1"/>
    <property type="molecule type" value="Genomic_DNA"/>
</dbReference>